<protein>
    <submittedName>
        <fullName evidence="1">Uncharacterized protein</fullName>
    </submittedName>
</protein>
<proteinExistence type="predicted"/>
<dbReference type="InterPro" id="IPR011249">
    <property type="entry name" value="Metalloenz_LuxS/M16"/>
</dbReference>
<accession>X6N0S8</accession>
<dbReference type="AlphaFoldDB" id="X6N0S8"/>
<comment type="caution">
    <text evidence="1">The sequence shown here is derived from an EMBL/GenBank/DDBJ whole genome shotgun (WGS) entry which is preliminary data.</text>
</comment>
<dbReference type="Proteomes" id="UP000023152">
    <property type="component" value="Unassembled WGS sequence"/>
</dbReference>
<dbReference type="SUPFAM" id="SSF63411">
    <property type="entry name" value="LuxS/MPP-like metallohydrolase"/>
    <property type="match status" value="1"/>
</dbReference>
<gene>
    <name evidence="1" type="ORF">RFI_18330</name>
</gene>
<keyword evidence="2" id="KW-1185">Reference proteome</keyword>
<reference evidence="1 2" key="1">
    <citation type="journal article" date="2013" name="Curr. Biol.">
        <title>The Genome of the Foraminiferan Reticulomyxa filosa.</title>
        <authorList>
            <person name="Glockner G."/>
            <person name="Hulsmann N."/>
            <person name="Schleicher M."/>
            <person name="Noegel A.A."/>
            <person name="Eichinger L."/>
            <person name="Gallinger C."/>
            <person name="Pawlowski J."/>
            <person name="Sierra R."/>
            <person name="Euteneuer U."/>
            <person name="Pillet L."/>
            <person name="Moustafa A."/>
            <person name="Platzer M."/>
            <person name="Groth M."/>
            <person name="Szafranski K."/>
            <person name="Schliwa M."/>
        </authorList>
    </citation>
    <scope>NUCLEOTIDE SEQUENCE [LARGE SCALE GENOMIC DNA]</scope>
</reference>
<dbReference type="GO" id="GO:0046872">
    <property type="term" value="F:metal ion binding"/>
    <property type="evidence" value="ECO:0007669"/>
    <property type="project" value="InterPro"/>
</dbReference>
<name>X6N0S8_RETFI</name>
<evidence type="ECO:0000313" key="2">
    <source>
        <dbReference type="Proteomes" id="UP000023152"/>
    </source>
</evidence>
<organism evidence="1 2">
    <name type="scientific">Reticulomyxa filosa</name>
    <dbReference type="NCBI Taxonomy" id="46433"/>
    <lineage>
        <taxon>Eukaryota</taxon>
        <taxon>Sar</taxon>
        <taxon>Rhizaria</taxon>
        <taxon>Retaria</taxon>
        <taxon>Foraminifera</taxon>
        <taxon>Monothalamids</taxon>
        <taxon>Reticulomyxidae</taxon>
        <taxon>Reticulomyxa</taxon>
    </lineage>
</organism>
<evidence type="ECO:0000313" key="1">
    <source>
        <dbReference type="EMBL" id="ETO18912.1"/>
    </source>
</evidence>
<dbReference type="Gene3D" id="3.30.830.10">
    <property type="entry name" value="Metalloenzyme, LuxS/M16 peptidase-like"/>
    <property type="match status" value="1"/>
</dbReference>
<sequence>MELQRESTNWYFDISSHLEYLRECVLNDVSYSKEEYVETVQQVTIHDVNAARDHILNVLRCSKHCDFRMACLFMGNVTKPEIENLSESMMKHFFALPTTVLFKNNDNRSWKELLDQFPRSFVLPTEKHYLLPDSKSTSTAITRNRCLSPSKVNPRTPLTGFWLCKHRCVQLSNQHILRYQMISFNPEETNNGVELLFQIRTPLDAYSRFLLALLIGVTLLCSEKN</sequence>
<dbReference type="EMBL" id="ASPP01014257">
    <property type="protein sequence ID" value="ETO18912.1"/>
    <property type="molecule type" value="Genomic_DNA"/>
</dbReference>